<name>A0A8R7K203_TRIUA</name>
<dbReference type="Gramene" id="TuG1812G0100001976.01.T01">
    <property type="protein sequence ID" value="TuG1812G0100001976.01.T01.cds409674"/>
    <property type="gene ID" value="TuG1812G0100001976.01"/>
</dbReference>
<keyword evidence="3" id="KW-1185">Reference proteome</keyword>
<proteinExistence type="predicted"/>
<dbReference type="Proteomes" id="UP000015106">
    <property type="component" value="Chromosome 1"/>
</dbReference>
<protein>
    <submittedName>
        <fullName evidence="2">Uncharacterized protein</fullName>
    </submittedName>
</protein>
<reference evidence="2" key="2">
    <citation type="submission" date="2018-03" db="EMBL/GenBank/DDBJ databases">
        <title>The Triticum urartu genome reveals the dynamic nature of wheat genome evolution.</title>
        <authorList>
            <person name="Ling H."/>
            <person name="Ma B."/>
            <person name="Shi X."/>
            <person name="Liu H."/>
            <person name="Dong L."/>
            <person name="Sun H."/>
            <person name="Cao Y."/>
            <person name="Gao Q."/>
            <person name="Zheng S."/>
            <person name="Li Y."/>
            <person name="Yu Y."/>
            <person name="Du H."/>
            <person name="Qi M."/>
            <person name="Li Y."/>
            <person name="Yu H."/>
            <person name="Cui Y."/>
            <person name="Wang N."/>
            <person name="Chen C."/>
            <person name="Wu H."/>
            <person name="Zhao Y."/>
            <person name="Zhang J."/>
            <person name="Li Y."/>
            <person name="Zhou W."/>
            <person name="Zhang B."/>
            <person name="Hu W."/>
            <person name="Eijk M."/>
            <person name="Tang J."/>
            <person name="Witsenboer H."/>
            <person name="Zhao S."/>
            <person name="Li Z."/>
            <person name="Zhang A."/>
            <person name="Wang D."/>
            <person name="Liang C."/>
        </authorList>
    </citation>
    <scope>NUCLEOTIDE SEQUENCE [LARGE SCALE GENOMIC DNA]</scope>
    <source>
        <strain evidence="2">cv. G1812</strain>
    </source>
</reference>
<feature type="compositionally biased region" description="Polar residues" evidence="1">
    <location>
        <begin position="40"/>
        <end position="58"/>
    </location>
</feature>
<accession>A0A8R7K203</accession>
<evidence type="ECO:0000256" key="1">
    <source>
        <dbReference type="SAM" id="MobiDB-lite"/>
    </source>
</evidence>
<reference evidence="3" key="1">
    <citation type="journal article" date="2013" name="Nature">
        <title>Draft genome of the wheat A-genome progenitor Triticum urartu.</title>
        <authorList>
            <person name="Ling H.Q."/>
            <person name="Zhao S."/>
            <person name="Liu D."/>
            <person name="Wang J."/>
            <person name="Sun H."/>
            <person name="Zhang C."/>
            <person name="Fan H."/>
            <person name="Li D."/>
            <person name="Dong L."/>
            <person name="Tao Y."/>
            <person name="Gao C."/>
            <person name="Wu H."/>
            <person name="Li Y."/>
            <person name="Cui Y."/>
            <person name="Guo X."/>
            <person name="Zheng S."/>
            <person name="Wang B."/>
            <person name="Yu K."/>
            <person name="Liang Q."/>
            <person name="Yang W."/>
            <person name="Lou X."/>
            <person name="Chen J."/>
            <person name="Feng M."/>
            <person name="Jian J."/>
            <person name="Zhang X."/>
            <person name="Luo G."/>
            <person name="Jiang Y."/>
            <person name="Liu J."/>
            <person name="Wang Z."/>
            <person name="Sha Y."/>
            <person name="Zhang B."/>
            <person name="Wu H."/>
            <person name="Tang D."/>
            <person name="Shen Q."/>
            <person name="Xue P."/>
            <person name="Zou S."/>
            <person name="Wang X."/>
            <person name="Liu X."/>
            <person name="Wang F."/>
            <person name="Yang Y."/>
            <person name="An X."/>
            <person name="Dong Z."/>
            <person name="Zhang K."/>
            <person name="Zhang X."/>
            <person name="Luo M.C."/>
            <person name="Dvorak J."/>
            <person name="Tong Y."/>
            <person name="Wang J."/>
            <person name="Yang H."/>
            <person name="Li Z."/>
            <person name="Wang D."/>
            <person name="Zhang A."/>
            <person name="Wang J."/>
        </authorList>
    </citation>
    <scope>NUCLEOTIDE SEQUENCE</scope>
    <source>
        <strain evidence="3">cv. G1812</strain>
    </source>
</reference>
<evidence type="ECO:0000313" key="2">
    <source>
        <dbReference type="EnsemblPlants" id="TuG1812G0100001976.01.T01.cds409674"/>
    </source>
</evidence>
<feature type="compositionally biased region" description="Basic and acidic residues" evidence="1">
    <location>
        <begin position="22"/>
        <end position="39"/>
    </location>
</feature>
<evidence type="ECO:0000313" key="3">
    <source>
        <dbReference type="Proteomes" id="UP000015106"/>
    </source>
</evidence>
<reference evidence="2" key="3">
    <citation type="submission" date="2022-06" db="UniProtKB">
        <authorList>
            <consortium name="EnsemblPlants"/>
        </authorList>
    </citation>
    <scope>IDENTIFICATION</scope>
</reference>
<organism evidence="2 3">
    <name type="scientific">Triticum urartu</name>
    <name type="common">Red wild einkorn</name>
    <name type="synonym">Crithodium urartu</name>
    <dbReference type="NCBI Taxonomy" id="4572"/>
    <lineage>
        <taxon>Eukaryota</taxon>
        <taxon>Viridiplantae</taxon>
        <taxon>Streptophyta</taxon>
        <taxon>Embryophyta</taxon>
        <taxon>Tracheophyta</taxon>
        <taxon>Spermatophyta</taxon>
        <taxon>Magnoliopsida</taxon>
        <taxon>Liliopsida</taxon>
        <taxon>Poales</taxon>
        <taxon>Poaceae</taxon>
        <taxon>BOP clade</taxon>
        <taxon>Pooideae</taxon>
        <taxon>Triticodae</taxon>
        <taxon>Triticeae</taxon>
        <taxon>Triticinae</taxon>
        <taxon>Triticum</taxon>
    </lineage>
</organism>
<sequence>MEEITRAERACMAGGWRLASSTEKRRECERRGVPRRSTDSEVLTRSGSRTNMPFQRTSGFRFLDQTKQENDL</sequence>
<feature type="region of interest" description="Disordered" evidence="1">
    <location>
        <begin position="22"/>
        <end position="72"/>
    </location>
</feature>
<dbReference type="AlphaFoldDB" id="A0A8R7K203"/>
<dbReference type="EnsemblPlants" id="TuG1812G0100001976.01.T01">
    <property type="protein sequence ID" value="TuG1812G0100001976.01.T01.cds409674"/>
    <property type="gene ID" value="TuG1812G0100001976.01"/>
</dbReference>